<evidence type="ECO:0000256" key="2">
    <source>
        <dbReference type="SAM" id="Phobius"/>
    </source>
</evidence>
<keyword evidence="2" id="KW-1133">Transmembrane helix</keyword>
<feature type="transmembrane region" description="Helical" evidence="2">
    <location>
        <begin position="32"/>
        <end position="49"/>
    </location>
</feature>
<evidence type="ECO:0000313" key="4">
    <source>
        <dbReference type="Proteomes" id="UP000262195"/>
    </source>
</evidence>
<feature type="region of interest" description="Disordered" evidence="1">
    <location>
        <begin position="54"/>
        <end position="80"/>
    </location>
</feature>
<evidence type="ECO:0008006" key="5">
    <source>
        <dbReference type="Google" id="ProtNLM"/>
    </source>
</evidence>
<organism evidence="3 4">
    <name type="scientific">Bavariicoccus seileri</name>
    <dbReference type="NCBI Taxonomy" id="549685"/>
    <lineage>
        <taxon>Bacteria</taxon>
        <taxon>Bacillati</taxon>
        <taxon>Bacillota</taxon>
        <taxon>Bacilli</taxon>
        <taxon>Lactobacillales</taxon>
        <taxon>Enterococcaceae</taxon>
        <taxon>Bavariicoccus</taxon>
    </lineage>
</organism>
<dbReference type="Proteomes" id="UP000262195">
    <property type="component" value="Unassembled WGS sequence"/>
</dbReference>
<keyword evidence="2" id="KW-0472">Membrane</keyword>
<keyword evidence="2" id="KW-0812">Transmembrane</keyword>
<evidence type="ECO:0000256" key="1">
    <source>
        <dbReference type="SAM" id="MobiDB-lite"/>
    </source>
</evidence>
<name>A0A3D4S499_9ENTE</name>
<reference evidence="3 4" key="1">
    <citation type="journal article" date="2018" name="Nat. Biotechnol.">
        <title>A standardized bacterial taxonomy based on genome phylogeny substantially revises the tree of life.</title>
        <authorList>
            <person name="Parks D.H."/>
            <person name="Chuvochina M."/>
            <person name="Waite D.W."/>
            <person name="Rinke C."/>
            <person name="Skarshewski A."/>
            <person name="Chaumeil P.A."/>
            <person name="Hugenholtz P."/>
        </authorList>
    </citation>
    <scope>NUCLEOTIDE SEQUENCE [LARGE SCALE GENOMIC DNA]</scope>
    <source>
        <strain evidence="3">UBA11306</strain>
    </source>
</reference>
<dbReference type="EMBL" id="DQHO01000016">
    <property type="protein sequence ID" value="HCS93627.1"/>
    <property type="molecule type" value="Genomic_DNA"/>
</dbReference>
<accession>A0A3D4S499</accession>
<sequence length="80" mass="8858">MTKNGLFLISIGLLVFLFSVDRTTYSYNWTLITLAGLLILCGVILLVIGSKKAKNTPNQTSQEDGVKQVKQKVSKRNKSN</sequence>
<proteinExistence type="predicted"/>
<comment type="caution">
    <text evidence="3">The sequence shown here is derived from an EMBL/GenBank/DDBJ whole genome shotgun (WGS) entry which is preliminary data.</text>
</comment>
<evidence type="ECO:0000313" key="3">
    <source>
        <dbReference type="EMBL" id="HCS93627.1"/>
    </source>
</evidence>
<gene>
    <name evidence="3" type="ORF">DIW15_02815</name>
</gene>
<feature type="compositionally biased region" description="Basic residues" evidence="1">
    <location>
        <begin position="69"/>
        <end position="80"/>
    </location>
</feature>
<dbReference type="AlphaFoldDB" id="A0A3D4S499"/>
<protein>
    <recommendedName>
        <fullName evidence="5">DUF3188 domain-containing protein</fullName>
    </recommendedName>
</protein>